<sequence length="173" mass="19777">MVHTFSGCVLGSAEECDLDELLATRLVSFLMDHQESILSVPEYLRSAISDHIQYLRAVQVPMDGVSNVQASDEVCAPMPIYAFCRQISGAEFEQQKLESSQKAMEELLEMLLTNQNMSEKDRRKKLKQFQKQYPDIYSRRCPSSDKKSKNNTKPKIKPPLLTIKKTKAFSIRN</sequence>
<accession>A0ACB9XNB4</accession>
<organism evidence="1 2">
    <name type="scientific">Chaenocephalus aceratus</name>
    <name type="common">Blackfin icefish</name>
    <name type="synonym">Chaenichthys aceratus</name>
    <dbReference type="NCBI Taxonomy" id="36190"/>
    <lineage>
        <taxon>Eukaryota</taxon>
        <taxon>Metazoa</taxon>
        <taxon>Chordata</taxon>
        <taxon>Craniata</taxon>
        <taxon>Vertebrata</taxon>
        <taxon>Euteleostomi</taxon>
        <taxon>Actinopterygii</taxon>
        <taxon>Neopterygii</taxon>
        <taxon>Teleostei</taxon>
        <taxon>Neoteleostei</taxon>
        <taxon>Acanthomorphata</taxon>
        <taxon>Eupercaria</taxon>
        <taxon>Perciformes</taxon>
        <taxon>Notothenioidei</taxon>
        <taxon>Channichthyidae</taxon>
        <taxon>Chaenocephalus</taxon>
    </lineage>
</organism>
<reference evidence="1" key="1">
    <citation type="submission" date="2022-05" db="EMBL/GenBank/DDBJ databases">
        <title>Chromosome-level genome of Chaenocephalus aceratus.</title>
        <authorList>
            <person name="Park H."/>
        </authorList>
    </citation>
    <scope>NUCLEOTIDE SEQUENCE</scope>
    <source>
        <strain evidence="1">KU_202001</strain>
    </source>
</reference>
<dbReference type="EMBL" id="CM043788">
    <property type="protein sequence ID" value="KAI4828813.1"/>
    <property type="molecule type" value="Genomic_DNA"/>
</dbReference>
<dbReference type="Proteomes" id="UP001057452">
    <property type="component" value="Chromosome 4"/>
</dbReference>
<gene>
    <name evidence="1" type="ORF">KUCAC02_022885</name>
</gene>
<comment type="caution">
    <text evidence="1">The sequence shown here is derived from an EMBL/GenBank/DDBJ whole genome shotgun (WGS) entry which is preliminary data.</text>
</comment>
<name>A0ACB9XNB4_CHAAC</name>
<evidence type="ECO:0000313" key="1">
    <source>
        <dbReference type="EMBL" id="KAI4828813.1"/>
    </source>
</evidence>
<protein>
    <submittedName>
        <fullName evidence="1">Uncharacterized protein</fullName>
    </submittedName>
</protein>
<proteinExistence type="predicted"/>
<keyword evidence="2" id="KW-1185">Reference proteome</keyword>
<evidence type="ECO:0000313" key="2">
    <source>
        <dbReference type="Proteomes" id="UP001057452"/>
    </source>
</evidence>